<sequence length="150" mass="16140">MPARRLLPLLGVTAAYLALVAWATLGPAPWRAEGNQAPLGVLNPSIWFERATWSTGSSFEFTANILMFVPVGVLFAMLFGARRWIIALGAAALLTCAIEVAQIPIDDRISDPRDLLANTAGAVIGLALAGMVWIVRWAWVAGERALERSV</sequence>
<dbReference type="EMBL" id="SDPN01000008">
    <property type="protein sequence ID" value="RXZ71990.1"/>
    <property type="molecule type" value="Genomic_DNA"/>
</dbReference>
<protein>
    <submittedName>
        <fullName evidence="3">VanZ family protein</fullName>
    </submittedName>
</protein>
<keyword evidence="1" id="KW-1133">Transmembrane helix</keyword>
<evidence type="ECO:0000256" key="1">
    <source>
        <dbReference type="SAM" id="Phobius"/>
    </source>
</evidence>
<dbReference type="InterPro" id="IPR006976">
    <property type="entry name" value="VanZ-like"/>
</dbReference>
<dbReference type="PANTHER" id="PTHR28008">
    <property type="entry name" value="DOMAIN PROTEIN, PUTATIVE (AFU_ORTHOLOGUE AFUA_3G10980)-RELATED"/>
    <property type="match status" value="1"/>
</dbReference>
<evidence type="ECO:0000313" key="4">
    <source>
        <dbReference type="Proteomes" id="UP000293865"/>
    </source>
</evidence>
<dbReference type="OrthoDB" id="3787741at2"/>
<keyword evidence="1" id="KW-0472">Membrane</keyword>
<evidence type="ECO:0000259" key="2">
    <source>
        <dbReference type="Pfam" id="PF04892"/>
    </source>
</evidence>
<reference evidence="3 4" key="1">
    <citation type="submission" date="2019-01" db="EMBL/GenBank/DDBJ databases">
        <title>Agromyces.</title>
        <authorList>
            <person name="Li J."/>
        </authorList>
    </citation>
    <scope>NUCLEOTIDE SEQUENCE [LARGE SCALE GENOMIC DNA]</scope>
    <source>
        <strain evidence="3 4">DSM 15934</strain>
    </source>
</reference>
<dbReference type="Proteomes" id="UP000293865">
    <property type="component" value="Unassembled WGS sequence"/>
</dbReference>
<feature type="transmembrane region" description="Helical" evidence="1">
    <location>
        <begin position="84"/>
        <end position="103"/>
    </location>
</feature>
<feature type="transmembrane region" description="Helical" evidence="1">
    <location>
        <begin position="115"/>
        <end position="139"/>
    </location>
</feature>
<comment type="caution">
    <text evidence="3">The sequence shown here is derived from an EMBL/GenBank/DDBJ whole genome shotgun (WGS) entry which is preliminary data.</text>
</comment>
<organism evidence="3 4">
    <name type="scientific">Agromyces albus</name>
    <dbReference type="NCBI Taxonomy" id="205332"/>
    <lineage>
        <taxon>Bacteria</taxon>
        <taxon>Bacillati</taxon>
        <taxon>Actinomycetota</taxon>
        <taxon>Actinomycetes</taxon>
        <taxon>Micrococcales</taxon>
        <taxon>Microbacteriaceae</taxon>
        <taxon>Agromyces</taxon>
    </lineage>
</organism>
<dbReference type="RefSeq" id="WP_129520063.1">
    <property type="nucleotide sequence ID" value="NZ_SDPN01000008.1"/>
</dbReference>
<feature type="domain" description="VanZ-like" evidence="2">
    <location>
        <begin position="14"/>
        <end position="130"/>
    </location>
</feature>
<name>A0A4Q2L508_9MICO</name>
<keyword evidence="4" id="KW-1185">Reference proteome</keyword>
<dbReference type="PANTHER" id="PTHR28008:SF1">
    <property type="entry name" value="DOMAIN PROTEIN, PUTATIVE (AFU_ORTHOLOGUE AFUA_3G10980)-RELATED"/>
    <property type="match status" value="1"/>
</dbReference>
<proteinExistence type="predicted"/>
<keyword evidence="1" id="KW-0812">Transmembrane</keyword>
<dbReference type="AlphaFoldDB" id="A0A4Q2L508"/>
<dbReference type="Pfam" id="PF04892">
    <property type="entry name" value="VanZ"/>
    <property type="match status" value="1"/>
</dbReference>
<evidence type="ECO:0000313" key="3">
    <source>
        <dbReference type="EMBL" id="RXZ71990.1"/>
    </source>
</evidence>
<accession>A0A4Q2L508</accession>
<gene>
    <name evidence="3" type="ORF">ESP51_06365</name>
</gene>
<feature type="transmembrane region" description="Helical" evidence="1">
    <location>
        <begin position="58"/>
        <end position="79"/>
    </location>
</feature>